<gene>
    <name evidence="3" type="ORF">BCR44DRAFT_34218</name>
</gene>
<dbReference type="EMBL" id="MCFL01000023">
    <property type="protein sequence ID" value="ORZ35314.1"/>
    <property type="molecule type" value="Genomic_DNA"/>
</dbReference>
<feature type="region of interest" description="Disordered" evidence="1">
    <location>
        <begin position="392"/>
        <end position="411"/>
    </location>
</feature>
<evidence type="ECO:0000259" key="2">
    <source>
        <dbReference type="Pfam" id="PF16455"/>
    </source>
</evidence>
<comment type="caution">
    <text evidence="3">The sequence shown here is derived from an EMBL/GenBank/DDBJ whole genome shotgun (WGS) entry which is preliminary data.</text>
</comment>
<name>A0A1Y2HMW4_9FUNG</name>
<feature type="region of interest" description="Disordered" evidence="1">
    <location>
        <begin position="76"/>
        <end position="96"/>
    </location>
</feature>
<feature type="region of interest" description="Disordered" evidence="1">
    <location>
        <begin position="259"/>
        <end position="278"/>
    </location>
</feature>
<protein>
    <recommendedName>
        <fullName evidence="2">DC-UbP/UBTD2 N-terminal domain-containing protein</fullName>
    </recommendedName>
</protein>
<dbReference type="InterPro" id="IPR032752">
    <property type="entry name" value="DC-UbP/UBTD2_N"/>
</dbReference>
<feature type="domain" description="DC-UbP/UBTD2 N-terminal" evidence="2">
    <location>
        <begin position="103"/>
        <end position="198"/>
    </location>
</feature>
<proteinExistence type="predicted"/>
<dbReference type="OrthoDB" id="1640476at2759"/>
<dbReference type="AlphaFoldDB" id="A0A1Y2HMW4"/>
<keyword evidence="4" id="KW-1185">Reference proteome</keyword>
<accession>A0A1Y2HMW4</accession>
<sequence>MGAICSCCFLHEPPLGSPTALLAAQSPVPTAAESPPILPPPGQPGDSSTTPTPTPTSTRRTNAAGPLLLRLSLPWSTRSRASNPRTPSTPTGPPPCIRISHLSWTAQANLTDPRNLADHRDAFWDTVATYGGRSEIWMALRMAVDAVRDGDMELAKVIADAAQLTLPTSGDITCDPAYDTLGNAYTVPVYCLVDPSNLGHTPIAPSSAAAPISIDSSQETVATSSPTAPLLDAARAITTLDPASASSDESLAFGQQVPATDAQKNSPPPPFPTDRDANAAPCSSSSIIIKSTKTDPHAHSLDLIVRLSSGPSVTLPTARHDWSVSDAISAVMTSLDQSELRPFTPRAMMYLGRLLPPSLKLGDVQWVTSEGPCVLQLLVVPTGTGVDKREVVEGQEDEAGAKTPVAGRRKA</sequence>
<evidence type="ECO:0000313" key="3">
    <source>
        <dbReference type="EMBL" id="ORZ35314.1"/>
    </source>
</evidence>
<evidence type="ECO:0000256" key="1">
    <source>
        <dbReference type="SAM" id="MobiDB-lite"/>
    </source>
</evidence>
<dbReference type="Pfam" id="PF16455">
    <property type="entry name" value="UBD"/>
    <property type="match status" value="1"/>
</dbReference>
<dbReference type="PANTHER" id="PTHR13609">
    <property type="entry name" value="UBIQUITIN DOMAIN CONTAINING 1 PROTEIN-RELATED"/>
    <property type="match status" value="1"/>
</dbReference>
<evidence type="ECO:0000313" key="4">
    <source>
        <dbReference type="Proteomes" id="UP000193411"/>
    </source>
</evidence>
<reference evidence="3 4" key="1">
    <citation type="submission" date="2016-07" db="EMBL/GenBank/DDBJ databases">
        <title>Pervasive Adenine N6-methylation of Active Genes in Fungi.</title>
        <authorList>
            <consortium name="DOE Joint Genome Institute"/>
            <person name="Mondo S.J."/>
            <person name="Dannebaum R.O."/>
            <person name="Kuo R.C."/>
            <person name="Labutti K."/>
            <person name="Haridas S."/>
            <person name="Kuo A."/>
            <person name="Salamov A."/>
            <person name="Ahrendt S.R."/>
            <person name="Lipzen A."/>
            <person name="Sullivan W."/>
            <person name="Andreopoulos W.B."/>
            <person name="Clum A."/>
            <person name="Lindquist E."/>
            <person name="Daum C."/>
            <person name="Ramamoorthy G.K."/>
            <person name="Gryganskyi A."/>
            <person name="Culley D."/>
            <person name="Magnuson J.K."/>
            <person name="James T.Y."/>
            <person name="O'Malley M.A."/>
            <person name="Stajich J.E."/>
            <person name="Spatafora J.W."/>
            <person name="Visel A."/>
            <person name="Grigoriev I.V."/>
        </authorList>
    </citation>
    <scope>NUCLEOTIDE SEQUENCE [LARGE SCALE GENOMIC DNA]</scope>
    <source>
        <strain evidence="3 4">PL171</strain>
    </source>
</reference>
<feature type="region of interest" description="Disordered" evidence="1">
    <location>
        <begin position="25"/>
        <end position="63"/>
    </location>
</feature>
<dbReference type="Gene3D" id="1.20.225.20">
    <property type="entry name" value="Ub domain-containing protein, DC-UbP/UBTD2, N-terminal domain"/>
    <property type="match status" value="1"/>
</dbReference>
<feature type="compositionally biased region" description="Low complexity" evidence="1">
    <location>
        <begin position="44"/>
        <end position="61"/>
    </location>
</feature>
<dbReference type="InterPro" id="IPR039869">
    <property type="entry name" value="UBTD1/2"/>
</dbReference>
<dbReference type="InterPro" id="IPR038169">
    <property type="entry name" value="DC-UbP/UBTD2_N_sf"/>
</dbReference>
<organism evidence="3 4">
    <name type="scientific">Catenaria anguillulae PL171</name>
    <dbReference type="NCBI Taxonomy" id="765915"/>
    <lineage>
        <taxon>Eukaryota</taxon>
        <taxon>Fungi</taxon>
        <taxon>Fungi incertae sedis</taxon>
        <taxon>Blastocladiomycota</taxon>
        <taxon>Blastocladiomycetes</taxon>
        <taxon>Blastocladiales</taxon>
        <taxon>Catenariaceae</taxon>
        <taxon>Catenaria</taxon>
    </lineage>
</organism>
<dbReference type="Proteomes" id="UP000193411">
    <property type="component" value="Unassembled WGS sequence"/>
</dbReference>